<dbReference type="GO" id="GO:0005524">
    <property type="term" value="F:ATP binding"/>
    <property type="evidence" value="ECO:0007669"/>
    <property type="project" value="UniProtKB-KW"/>
</dbReference>
<comment type="catalytic activity">
    <reaction evidence="1">
        <text>ATP + protein L-histidine = ADP + protein N-phospho-L-histidine.</text>
        <dbReference type="EC" id="2.7.13.3"/>
    </reaction>
</comment>
<evidence type="ECO:0000256" key="9">
    <source>
        <dbReference type="SAM" id="Coils"/>
    </source>
</evidence>
<evidence type="ECO:0000256" key="3">
    <source>
        <dbReference type="ARBA" id="ARBA00022553"/>
    </source>
</evidence>
<keyword evidence="10" id="KW-0472">Membrane</keyword>
<comment type="caution">
    <text evidence="12">The sequence shown here is derived from an EMBL/GenBank/DDBJ whole genome shotgun (WGS) entry which is preliminary data.</text>
</comment>
<sequence>MRPELPSAVTRLWFLGAVAAGVLGTVFLDEERRNSILGDLSHSPVLLLSLLVVQFGVWVGHVGRPVLPVLVFAAGVILTNFVLVLIGRDALSPALMAVMMLWVALVGTRRQVIGAGLFSLFSFVLVMFIYGEFADALSRILGVVAGGLVGELLRERNQAVAQLMAAQEQLKLQAEQQERQRIAREVHDVVGHTLTTTLLHIGGARMHLEKNPEKARTALLQAEALGRESMMELRRTVGLLGETGQAPLPRLSDLPQLVESFRQAGLQLDWQADVLPELPAAAELDLYRMVQEALTNASKHGDGTVCVQLTLENQQIQLLVSNPVRKDHLQGTGFGLKGMQERAHQRHGSLSFGVHQGLWVLKIDLPVEGARG</sequence>
<evidence type="ECO:0000256" key="4">
    <source>
        <dbReference type="ARBA" id="ARBA00022679"/>
    </source>
</evidence>
<dbReference type="SUPFAM" id="SSF55874">
    <property type="entry name" value="ATPase domain of HSP90 chaperone/DNA topoisomerase II/histidine kinase"/>
    <property type="match status" value="1"/>
</dbReference>
<feature type="transmembrane region" description="Helical" evidence="10">
    <location>
        <begin position="40"/>
        <end position="59"/>
    </location>
</feature>
<evidence type="ECO:0000256" key="6">
    <source>
        <dbReference type="ARBA" id="ARBA00022777"/>
    </source>
</evidence>
<gene>
    <name evidence="12" type="ORF">DC3_29580</name>
</gene>
<evidence type="ECO:0000256" key="5">
    <source>
        <dbReference type="ARBA" id="ARBA00022741"/>
    </source>
</evidence>
<dbReference type="GO" id="GO:0016020">
    <property type="term" value="C:membrane"/>
    <property type="evidence" value="ECO:0007669"/>
    <property type="project" value="InterPro"/>
</dbReference>
<dbReference type="EC" id="2.7.13.3" evidence="2"/>
<evidence type="ECO:0000256" key="2">
    <source>
        <dbReference type="ARBA" id="ARBA00012438"/>
    </source>
</evidence>
<organism evidence="12 13">
    <name type="scientific">Deinococcus cellulosilyticus (strain DSM 18568 / NBRC 106333 / KACC 11606 / 5516J-15)</name>
    <dbReference type="NCBI Taxonomy" id="1223518"/>
    <lineage>
        <taxon>Bacteria</taxon>
        <taxon>Thermotogati</taxon>
        <taxon>Deinococcota</taxon>
        <taxon>Deinococci</taxon>
        <taxon>Deinococcales</taxon>
        <taxon>Deinococcaceae</taxon>
        <taxon>Deinococcus</taxon>
    </lineage>
</organism>
<evidence type="ECO:0000256" key="7">
    <source>
        <dbReference type="ARBA" id="ARBA00022840"/>
    </source>
</evidence>
<evidence type="ECO:0000256" key="1">
    <source>
        <dbReference type="ARBA" id="ARBA00000085"/>
    </source>
</evidence>
<keyword evidence="7" id="KW-0067">ATP-binding</keyword>
<reference evidence="12 13" key="1">
    <citation type="submission" date="2019-07" db="EMBL/GenBank/DDBJ databases">
        <title>Whole genome shotgun sequence of Deinococcus cellulosilyticus NBRC 106333.</title>
        <authorList>
            <person name="Hosoyama A."/>
            <person name="Uohara A."/>
            <person name="Ohji S."/>
            <person name="Ichikawa N."/>
        </authorList>
    </citation>
    <scope>NUCLEOTIDE SEQUENCE [LARGE SCALE GENOMIC DNA]</scope>
    <source>
        <strain evidence="12 13">NBRC 106333</strain>
    </source>
</reference>
<dbReference type="Pfam" id="PF07730">
    <property type="entry name" value="HisKA_3"/>
    <property type="match status" value="1"/>
</dbReference>
<name>A0A511N391_DEIC1</name>
<dbReference type="Gene3D" id="1.20.5.1930">
    <property type="match status" value="1"/>
</dbReference>
<evidence type="ECO:0000256" key="10">
    <source>
        <dbReference type="SAM" id="Phobius"/>
    </source>
</evidence>
<feature type="coiled-coil region" evidence="9">
    <location>
        <begin position="149"/>
        <end position="185"/>
    </location>
</feature>
<keyword evidence="5" id="KW-0547">Nucleotide-binding</keyword>
<dbReference type="AlphaFoldDB" id="A0A511N391"/>
<dbReference type="PANTHER" id="PTHR24421:SF10">
    <property type="entry name" value="NITRATE_NITRITE SENSOR PROTEIN NARQ"/>
    <property type="match status" value="1"/>
</dbReference>
<evidence type="ECO:0000259" key="11">
    <source>
        <dbReference type="Pfam" id="PF07730"/>
    </source>
</evidence>
<feature type="transmembrane region" description="Helical" evidence="10">
    <location>
        <begin position="112"/>
        <end position="130"/>
    </location>
</feature>
<keyword evidence="10" id="KW-1133">Transmembrane helix</keyword>
<proteinExistence type="predicted"/>
<dbReference type="GO" id="GO:0046983">
    <property type="term" value="F:protein dimerization activity"/>
    <property type="evidence" value="ECO:0007669"/>
    <property type="project" value="InterPro"/>
</dbReference>
<keyword evidence="4" id="KW-0808">Transferase</keyword>
<keyword evidence="13" id="KW-1185">Reference proteome</keyword>
<dbReference type="PANTHER" id="PTHR24421">
    <property type="entry name" value="NITRATE/NITRITE SENSOR PROTEIN NARX-RELATED"/>
    <property type="match status" value="1"/>
</dbReference>
<accession>A0A511N391</accession>
<feature type="transmembrane region" description="Helical" evidence="10">
    <location>
        <begin position="12"/>
        <end position="28"/>
    </location>
</feature>
<feature type="domain" description="Signal transduction histidine kinase subgroup 3 dimerisation and phosphoacceptor" evidence="11">
    <location>
        <begin position="178"/>
        <end position="242"/>
    </location>
</feature>
<dbReference type="Proteomes" id="UP000321306">
    <property type="component" value="Unassembled WGS sequence"/>
</dbReference>
<keyword evidence="10" id="KW-0812">Transmembrane</keyword>
<evidence type="ECO:0000313" key="12">
    <source>
        <dbReference type="EMBL" id="GEM47323.1"/>
    </source>
</evidence>
<dbReference type="InterPro" id="IPR011712">
    <property type="entry name" value="Sig_transdc_His_kin_sub3_dim/P"/>
</dbReference>
<dbReference type="GO" id="GO:0000155">
    <property type="term" value="F:phosphorelay sensor kinase activity"/>
    <property type="evidence" value="ECO:0007669"/>
    <property type="project" value="InterPro"/>
</dbReference>
<dbReference type="EMBL" id="BJXB01000013">
    <property type="protein sequence ID" value="GEM47323.1"/>
    <property type="molecule type" value="Genomic_DNA"/>
</dbReference>
<keyword evidence="9" id="KW-0175">Coiled coil</keyword>
<evidence type="ECO:0000313" key="13">
    <source>
        <dbReference type="Proteomes" id="UP000321306"/>
    </source>
</evidence>
<dbReference type="InterPro" id="IPR036890">
    <property type="entry name" value="HATPase_C_sf"/>
</dbReference>
<feature type="transmembrane region" description="Helical" evidence="10">
    <location>
        <begin position="66"/>
        <end position="84"/>
    </location>
</feature>
<dbReference type="CDD" id="cd16917">
    <property type="entry name" value="HATPase_UhpB-NarQ-NarX-like"/>
    <property type="match status" value="1"/>
</dbReference>
<dbReference type="RefSeq" id="WP_146885487.1">
    <property type="nucleotide sequence ID" value="NZ_BJXB01000013.1"/>
</dbReference>
<evidence type="ECO:0000256" key="8">
    <source>
        <dbReference type="ARBA" id="ARBA00023012"/>
    </source>
</evidence>
<dbReference type="Gene3D" id="3.30.565.10">
    <property type="entry name" value="Histidine kinase-like ATPase, C-terminal domain"/>
    <property type="match status" value="1"/>
</dbReference>
<keyword evidence="6" id="KW-0418">Kinase</keyword>
<dbReference type="OrthoDB" id="467259at2"/>
<protein>
    <recommendedName>
        <fullName evidence="2">histidine kinase</fullName>
        <ecNumber evidence="2">2.7.13.3</ecNumber>
    </recommendedName>
</protein>
<keyword evidence="3" id="KW-0597">Phosphoprotein</keyword>
<dbReference type="InterPro" id="IPR050482">
    <property type="entry name" value="Sensor_HK_TwoCompSys"/>
</dbReference>
<feature type="transmembrane region" description="Helical" evidence="10">
    <location>
        <begin position="90"/>
        <end position="107"/>
    </location>
</feature>
<keyword evidence="8" id="KW-0902">Two-component regulatory system</keyword>